<feature type="transmembrane region" description="Helical" evidence="1">
    <location>
        <begin position="39"/>
        <end position="57"/>
    </location>
</feature>
<feature type="transmembrane region" description="Helical" evidence="1">
    <location>
        <begin position="12"/>
        <end position="33"/>
    </location>
</feature>
<dbReference type="EMBL" id="RKLU01000005">
    <property type="protein sequence ID" value="TQQ79293.1"/>
    <property type="molecule type" value="Genomic_DNA"/>
</dbReference>
<keyword evidence="1" id="KW-0472">Membrane</keyword>
<keyword evidence="1" id="KW-0812">Transmembrane</keyword>
<evidence type="ECO:0000256" key="1">
    <source>
        <dbReference type="SAM" id="Phobius"/>
    </source>
</evidence>
<dbReference type="RefSeq" id="WP_142980329.1">
    <property type="nucleotide sequence ID" value="NZ_RKLU01000005.1"/>
</dbReference>
<keyword evidence="3" id="KW-1185">Reference proteome</keyword>
<dbReference type="Pfam" id="PF26047">
    <property type="entry name" value="DUF8015"/>
    <property type="match status" value="1"/>
</dbReference>
<sequence>MTEIDSQTRYDGLLAAMPASVAGGTAAGVWLAIPLRLGIGIGGLLAALLVVLSLFVVSPQ</sequence>
<dbReference type="Proteomes" id="UP000705823">
    <property type="component" value="Unassembled WGS sequence"/>
</dbReference>
<protein>
    <submittedName>
        <fullName evidence="2">Uncharacterized protein</fullName>
    </submittedName>
</protein>
<accession>A0A8J8PBD1</accession>
<reference evidence="2" key="1">
    <citation type="submission" date="2019-02" db="EMBL/GenBank/DDBJ databases">
        <title>Halonotius sp. a new haloarchaeum isolated from saline soil.</title>
        <authorList>
            <person name="Duran-Viseras A."/>
            <person name="Sanchez-Porro C."/>
            <person name="Ventosa A."/>
        </authorList>
    </citation>
    <scope>NUCLEOTIDE SEQUENCE</scope>
    <source>
        <strain evidence="2">F15B</strain>
    </source>
</reference>
<dbReference type="OrthoDB" id="339572at2157"/>
<comment type="caution">
    <text evidence="2">The sequence shown here is derived from an EMBL/GenBank/DDBJ whole genome shotgun (WGS) entry which is preliminary data.</text>
</comment>
<name>A0A8J8PBD1_9EURY</name>
<dbReference type="AlphaFoldDB" id="A0A8J8PBD1"/>
<organism evidence="2 3">
    <name type="scientific">Halonotius terrestris</name>
    <dbReference type="NCBI Taxonomy" id="2487750"/>
    <lineage>
        <taxon>Archaea</taxon>
        <taxon>Methanobacteriati</taxon>
        <taxon>Methanobacteriota</taxon>
        <taxon>Stenosarchaea group</taxon>
        <taxon>Halobacteria</taxon>
        <taxon>Halobacteriales</taxon>
        <taxon>Haloferacaceae</taxon>
        <taxon>Halonotius</taxon>
    </lineage>
</organism>
<evidence type="ECO:0000313" key="3">
    <source>
        <dbReference type="Proteomes" id="UP000705823"/>
    </source>
</evidence>
<gene>
    <name evidence="2" type="ORF">EGH24_11725</name>
</gene>
<proteinExistence type="predicted"/>
<evidence type="ECO:0000313" key="2">
    <source>
        <dbReference type="EMBL" id="TQQ79293.1"/>
    </source>
</evidence>
<keyword evidence="1" id="KW-1133">Transmembrane helix</keyword>
<dbReference type="InterPro" id="IPR058328">
    <property type="entry name" value="DUF8015"/>
</dbReference>